<dbReference type="PANTHER" id="PTHR42994:SF1">
    <property type="entry name" value="PEPTIDASE T"/>
    <property type="match status" value="1"/>
</dbReference>
<comment type="caution">
    <text evidence="11">The sequence shown here is derived from an EMBL/GenBank/DDBJ whole genome shotgun (WGS) entry which is preliminary data.</text>
</comment>
<dbReference type="NCBIfam" id="NF009920">
    <property type="entry name" value="PRK13381.1"/>
    <property type="match status" value="1"/>
</dbReference>
<evidence type="ECO:0000256" key="6">
    <source>
        <dbReference type="ARBA" id="ARBA00023049"/>
    </source>
</evidence>
<sequence>MALSEEIKSFLQEEALQRFLRYVKVHTTSDETTGTHPSTERQFDLARVLEKELQELGLQNIELDEHCYLYATLPPSDGVNATPIGLLAHMDTSPAVSGENVKPFFRENYDGTPLKFPDDPELEVNLNDAPQLKDCIGDTIITASGKTLLGADDKAGIAEIMAALAAFGKYKELKHGELRICFTPDEEIGMGTDKITLEKIPEYCYTLDGGEPGELEAECFDAWGAEIKFKGISVHPGFAKNKMINAASVAARFLALLQDYETPEHTEEREGFFHLTNMSGTEEEAQAKLIIRDFDVRVNETRMEHLRKMKELFEYRYPGLKINLDFKHQYENMWVVMEKHPNSIELAEKALTLAGLEADKKPIRGGTDGARLSLMNHPTPNIFAGGLLFHSRKEWIAKSSLRKAAEVVVHLAALWAEA</sequence>
<feature type="binding site" evidence="9">
    <location>
        <position position="390"/>
    </location>
    <ligand>
        <name>Zn(2+)</name>
        <dbReference type="ChEBI" id="CHEBI:29105"/>
        <label>2</label>
    </ligand>
</feature>
<dbReference type="EC" id="3.4.11.4" evidence="7"/>
<dbReference type="InterPro" id="IPR001261">
    <property type="entry name" value="ArgE/DapE_CS"/>
</dbReference>
<dbReference type="GO" id="GO:0045148">
    <property type="term" value="F:tripeptide aminopeptidase activity"/>
    <property type="evidence" value="ECO:0007669"/>
    <property type="project" value="UniProtKB-UniRule"/>
</dbReference>
<comment type="cofactor">
    <cofactor evidence="9">
        <name>Zn(2+)</name>
        <dbReference type="ChEBI" id="CHEBI:29105"/>
    </cofactor>
    <text evidence="9">Binds 2 Zn(2+) ions per subunit.</text>
</comment>
<accession>A0A532UTV4</accession>
<evidence type="ECO:0000313" key="12">
    <source>
        <dbReference type="Proteomes" id="UP000319619"/>
    </source>
</evidence>
<keyword evidence="4" id="KW-0378">Hydrolase</keyword>
<evidence type="ECO:0000256" key="7">
    <source>
        <dbReference type="NCBIfam" id="TIGR01882"/>
    </source>
</evidence>
<dbReference type="InterPro" id="IPR036264">
    <property type="entry name" value="Bact_exopeptidase_dim_dom"/>
</dbReference>
<evidence type="ECO:0000256" key="9">
    <source>
        <dbReference type="PIRSR" id="PIRSR037215-2"/>
    </source>
</evidence>
<feature type="binding site" evidence="9">
    <location>
        <position position="89"/>
    </location>
    <ligand>
        <name>Zn(2+)</name>
        <dbReference type="ChEBI" id="CHEBI:29105"/>
        <label>1</label>
    </ligand>
</feature>
<feature type="binding site" evidence="9">
    <location>
        <position position="152"/>
    </location>
    <ligand>
        <name>Zn(2+)</name>
        <dbReference type="ChEBI" id="CHEBI:29105"/>
        <label>1</label>
    </ligand>
</feature>
<dbReference type="Pfam" id="PF01546">
    <property type="entry name" value="Peptidase_M20"/>
    <property type="match status" value="1"/>
</dbReference>
<dbReference type="Proteomes" id="UP000319619">
    <property type="component" value="Unassembled WGS sequence"/>
</dbReference>
<keyword evidence="2" id="KW-0645">Protease</keyword>
<dbReference type="SUPFAM" id="SSF55031">
    <property type="entry name" value="Bacterial exopeptidase dimerisation domain"/>
    <property type="match status" value="1"/>
</dbReference>
<dbReference type="NCBIfam" id="TIGR01882">
    <property type="entry name" value="peptidase-T"/>
    <property type="match status" value="1"/>
</dbReference>
<dbReference type="InterPro" id="IPR011650">
    <property type="entry name" value="Peptidase_M20_dimer"/>
</dbReference>
<evidence type="ECO:0000313" key="11">
    <source>
        <dbReference type="EMBL" id="TKJ38374.1"/>
    </source>
</evidence>
<dbReference type="GO" id="GO:0008270">
    <property type="term" value="F:zinc ion binding"/>
    <property type="evidence" value="ECO:0007669"/>
    <property type="project" value="InterPro"/>
</dbReference>
<dbReference type="PROSITE" id="PS00758">
    <property type="entry name" value="ARGE_DAPE_CPG2_1"/>
    <property type="match status" value="1"/>
</dbReference>
<feature type="active site" description="Proton acceptor" evidence="8">
    <location>
        <position position="186"/>
    </location>
</feature>
<dbReference type="NCBIfam" id="NF003976">
    <property type="entry name" value="PRK05469.1"/>
    <property type="match status" value="1"/>
</dbReference>
<feature type="binding site" evidence="9">
    <location>
        <position position="208"/>
    </location>
    <ligand>
        <name>Zn(2+)</name>
        <dbReference type="ChEBI" id="CHEBI:29105"/>
        <label>1</label>
    </ligand>
</feature>
<dbReference type="SUPFAM" id="SSF53187">
    <property type="entry name" value="Zn-dependent exopeptidases"/>
    <property type="match status" value="1"/>
</dbReference>
<evidence type="ECO:0000256" key="1">
    <source>
        <dbReference type="ARBA" id="ARBA00009692"/>
    </source>
</evidence>
<organism evidence="11 12">
    <name type="scientific">candidate division LCP-89 bacterium B3_LCP</name>
    <dbReference type="NCBI Taxonomy" id="2012998"/>
    <lineage>
        <taxon>Bacteria</taxon>
        <taxon>Pseudomonadati</taxon>
        <taxon>Bacteria division LCP-89</taxon>
    </lineage>
</organism>
<name>A0A532UTV4_UNCL8</name>
<feature type="binding site" evidence="9">
    <location>
        <position position="187"/>
    </location>
    <ligand>
        <name>Zn(2+)</name>
        <dbReference type="ChEBI" id="CHEBI:29105"/>
        <label>2</label>
    </ligand>
</feature>
<comment type="similarity">
    <text evidence="1">Belongs to the peptidase M20B family.</text>
</comment>
<evidence type="ECO:0000256" key="5">
    <source>
        <dbReference type="ARBA" id="ARBA00022833"/>
    </source>
</evidence>
<dbReference type="Gene3D" id="3.40.630.10">
    <property type="entry name" value="Zn peptidases"/>
    <property type="match status" value="1"/>
</dbReference>
<keyword evidence="3 9" id="KW-0479">Metal-binding</keyword>
<dbReference type="InterPro" id="IPR002933">
    <property type="entry name" value="Peptidase_M20"/>
</dbReference>
<keyword evidence="5 9" id="KW-0862">Zinc</keyword>
<evidence type="ECO:0000259" key="10">
    <source>
        <dbReference type="Pfam" id="PF07687"/>
    </source>
</evidence>
<proteinExistence type="inferred from homology"/>
<feature type="binding site" evidence="9">
    <location>
        <position position="152"/>
    </location>
    <ligand>
        <name>Zn(2+)</name>
        <dbReference type="ChEBI" id="CHEBI:29105"/>
        <label>2</label>
    </ligand>
</feature>
<evidence type="ECO:0000256" key="4">
    <source>
        <dbReference type="ARBA" id="ARBA00022801"/>
    </source>
</evidence>
<dbReference type="Gene3D" id="3.30.70.360">
    <property type="match status" value="1"/>
</dbReference>
<dbReference type="EMBL" id="NJBN01000010">
    <property type="protein sequence ID" value="TKJ38374.1"/>
    <property type="molecule type" value="Genomic_DNA"/>
</dbReference>
<protein>
    <recommendedName>
        <fullName evidence="7">Peptidase T</fullName>
        <ecNumber evidence="7">3.4.11.4</ecNumber>
    </recommendedName>
</protein>
<gene>
    <name evidence="11" type="primary">pepT</name>
    <name evidence="11" type="ORF">CEE37_12705</name>
</gene>
<dbReference type="GO" id="GO:0006518">
    <property type="term" value="P:peptide metabolic process"/>
    <property type="evidence" value="ECO:0007669"/>
    <property type="project" value="InterPro"/>
</dbReference>
<evidence type="ECO:0000256" key="2">
    <source>
        <dbReference type="ARBA" id="ARBA00022670"/>
    </source>
</evidence>
<dbReference type="InterPro" id="IPR010161">
    <property type="entry name" value="Peptidase_M20B"/>
</dbReference>
<dbReference type="AlphaFoldDB" id="A0A532UTV4"/>
<dbReference type="PANTHER" id="PTHR42994">
    <property type="entry name" value="PEPTIDASE T"/>
    <property type="match status" value="1"/>
</dbReference>
<dbReference type="PROSITE" id="PS00759">
    <property type="entry name" value="ARGE_DAPE_CPG2_2"/>
    <property type="match status" value="1"/>
</dbReference>
<dbReference type="Pfam" id="PF07687">
    <property type="entry name" value="M20_dimer"/>
    <property type="match status" value="1"/>
</dbReference>
<evidence type="ECO:0000256" key="8">
    <source>
        <dbReference type="PIRSR" id="PIRSR037215-1"/>
    </source>
</evidence>
<dbReference type="GO" id="GO:0008237">
    <property type="term" value="F:metallopeptidase activity"/>
    <property type="evidence" value="ECO:0007669"/>
    <property type="project" value="UniProtKB-KW"/>
</dbReference>
<dbReference type="GO" id="GO:0006508">
    <property type="term" value="P:proteolysis"/>
    <property type="evidence" value="ECO:0007669"/>
    <property type="project" value="UniProtKB-UniRule"/>
</dbReference>
<evidence type="ECO:0000256" key="3">
    <source>
        <dbReference type="ARBA" id="ARBA00022723"/>
    </source>
</evidence>
<feature type="domain" description="Peptidase M20 dimerisation" evidence="10">
    <location>
        <begin position="222"/>
        <end position="318"/>
    </location>
</feature>
<feature type="active site" evidence="8">
    <location>
        <position position="91"/>
    </location>
</feature>
<keyword evidence="6" id="KW-0482">Metalloprotease</keyword>
<reference evidence="11 12" key="1">
    <citation type="submission" date="2017-06" db="EMBL/GenBank/DDBJ databases">
        <title>Novel microbial phyla capable of carbon fixation and sulfur reduction in deep-sea sediments.</title>
        <authorList>
            <person name="Huang J."/>
            <person name="Baker B."/>
            <person name="Wang Y."/>
        </authorList>
    </citation>
    <scope>NUCLEOTIDE SEQUENCE [LARGE SCALE GENOMIC DNA]</scope>
    <source>
        <strain evidence="11">B3_LCP</strain>
    </source>
</reference>
<dbReference type="PIRSF" id="PIRSF037215">
    <property type="entry name" value="Peptidase_M20B"/>
    <property type="match status" value="1"/>
</dbReference>